<reference evidence="3 5" key="1">
    <citation type="submission" date="2018-06" db="EMBL/GenBank/DDBJ databases">
        <title>Comparative genomics of rhizobia nodulating Arachis hypogaea in China.</title>
        <authorList>
            <person name="Li Y."/>
        </authorList>
    </citation>
    <scope>NUCLEOTIDE SEQUENCE [LARGE SCALE GENOMIC DNA]</scope>
    <source>
        <strain evidence="3 5">CCBAU 51670</strain>
    </source>
</reference>
<dbReference type="KEGG" id="bgz:XH91_17525"/>
<dbReference type="Proteomes" id="UP000288972">
    <property type="component" value="Chromosome"/>
</dbReference>
<dbReference type="AlphaFoldDB" id="A0AAE6CBU7"/>
<organism evidence="3 5">
    <name type="scientific">Bradyrhizobium guangzhouense</name>
    <dbReference type="NCBI Taxonomy" id="1325095"/>
    <lineage>
        <taxon>Bacteria</taxon>
        <taxon>Pseudomonadati</taxon>
        <taxon>Pseudomonadota</taxon>
        <taxon>Alphaproteobacteria</taxon>
        <taxon>Hyphomicrobiales</taxon>
        <taxon>Nitrobacteraceae</taxon>
        <taxon>Bradyrhizobium</taxon>
    </lineage>
</organism>
<name>A0AAE6CBU7_9BRAD</name>
<feature type="signal peptide" evidence="2">
    <location>
        <begin position="1"/>
        <end position="19"/>
    </location>
</feature>
<evidence type="ECO:0000313" key="6">
    <source>
        <dbReference type="Proteomes" id="UP000290401"/>
    </source>
</evidence>
<keyword evidence="6" id="KW-1185">Reference proteome</keyword>
<accession>A0AAE6CBU7</accession>
<protein>
    <submittedName>
        <fullName evidence="3">Uncharacterized protein</fullName>
    </submittedName>
</protein>
<dbReference type="Proteomes" id="UP000290401">
    <property type="component" value="Unassembled WGS sequence"/>
</dbReference>
<evidence type="ECO:0000256" key="1">
    <source>
        <dbReference type="SAM" id="MobiDB-lite"/>
    </source>
</evidence>
<dbReference type="EMBL" id="RDQZ01000011">
    <property type="protein sequence ID" value="RXH13065.1"/>
    <property type="molecule type" value="Genomic_DNA"/>
</dbReference>
<sequence length="79" mass="8040">MRSVLALGLLLAVSAAGNAATVHRSTPPLRSGQHRFAPPAQLTAPGRGVATPGFAVPGWTDEATQRWLDSTTSCLGCGG</sequence>
<evidence type="ECO:0000313" key="5">
    <source>
        <dbReference type="Proteomes" id="UP000288972"/>
    </source>
</evidence>
<reference evidence="4 6" key="2">
    <citation type="submission" date="2018-10" db="EMBL/GenBank/DDBJ databases">
        <title>Bradyrhizobium sp. nov., effective nodules isolated from peanut in China.</title>
        <authorList>
            <person name="Li Y."/>
        </authorList>
    </citation>
    <scope>NUCLEOTIDE SEQUENCE [LARGE SCALE GENOMIC DNA]</scope>
    <source>
        <strain evidence="4 6">CCBAU 53426</strain>
    </source>
</reference>
<evidence type="ECO:0000313" key="4">
    <source>
        <dbReference type="EMBL" id="RXH13065.1"/>
    </source>
</evidence>
<feature type="chain" id="PRO_5042071289" evidence="2">
    <location>
        <begin position="20"/>
        <end position="79"/>
    </location>
</feature>
<feature type="region of interest" description="Disordered" evidence="1">
    <location>
        <begin position="21"/>
        <end position="48"/>
    </location>
</feature>
<keyword evidence="2" id="KW-0732">Signal</keyword>
<gene>
    <name evidence="4" type="ORF">EAS56_15530</name>
    <name evidence="3" type="ORF">XH91_17525</name>
</gene>
<dbReference type="EMBL" id="CP030053">
    <property type="protein sequence ID" value="QAU50198.1"/>
    <property type="molecule type" value="Genomic_DNA"/>
</dbReference>
<evidence type="ECO:0000313" key="3">
    <source>
        <dbReference type="EMBL" id="QAU50198.1"/>
    </source>
</evidence>
<proteinExistence type="predicted"/>
<evidence type="ECO:0000256" key="2">
    <source>
        <dbReference type="SAM" id="SignalP"/>
    </source>
</evidence>